<dbReference type="SUPFAM" id="SSF48264">
    <property type="entry name" value="Cytochrome P450"/>
    <property type="match status" value="1"/>
</dbReference>
<evidence type="ECO:0000256" key="7">
    <source>
        <dbReference type="ARBA" id="ARBA00023004"/>
    </source>
</evidence>
<comment type="similarity">
    <text evidence="3 11">Belongs to the cytochrome P450 family.</text>
</comment>
<dbReference type="EMBL" id="LR743596">
    <property type="protein sequence ID" value="CAA2625273.1"/>
    <property type="molecule type" value="Genomic_DNA"/>
</dbReference>
<evidence type="ECO:0000313" key="14">
    <source>
        <dbReference type="Proteomes" id="UP001189122"/>
    </source>
</evidence>
<dbReference type="EMBL" id="CACRZD030000009">
    <property type="protein sequence ID" value="CAA6664654.1"/>
    <property type="molecule type" value="Genomic_DNA"/>
</dbReference>
<evidence type="ECO:0000256" key="8">
    <source>
        <dbReference type="ARBA" id="ARBA00023033"/>
    </source>
</evidence>
<name>A0A7I8J4F6_SPIIN</name>
<evidence type="ECO:0000256" key="10">
    <source>
        <dbReference type="PIRSR" id="PIRSR602401-1"/>
    </source>
</evidence>
<dbReference type="PROSITE" id="PS00086">
    <property type="entry name" value="CYTOCHROME_P450"/>
    <property type="match status" value="1"/>
</dbReference>
<keyword evidence="5 10" id="KW-0479">Metal-binding</keyword>
<comment type="cofactor">
    <cofactor evidence="1 10">
        <name>heme</name>
        <dbReference type="ChEBI" id="CHEBI:30413"/>
    </cofactor>
</comment>
<dbReference type="InterPro" id="IPR001128">
    <property type="entry name" value="Cyt_P450"/>
</dbReference>
<dbReference type="PANTHER" id="PTHR47943">
    <property type="entry name" value="CYTOCHROME P450 93A3-LIKE"/>
    <property type="match status" value="1"/>
</dbReference>
<dbReference type="AlphaFoldDB" id="A0A7I8J4F6"/>
<comment type="subcellular location">
    <subcellularLocation>
        <location evidence="2">Membrane</location>
    </subcellularLocation>
</comment>
<dbReference type="PANTHER" id="PTHR47943:SF8">
    <property type="entry name" value="CYTOCHROME P450"/>
    <property type="match status" value="1"/>
</dbReference>
<keyword evidence="12" id="KW-0812">Transmembrane</keyword>
<dbReference type="Gene3D" id="1.10.630.10">
    <property type="entry name" value="Cytochrome P450"/>
    <property type="match status" value="2"/>
</dbReference>
<keyword evidence="9 12" id="KW-0472">Membrane</keyword>
<evidence type="ECO:0000256" key="3">
    <source>
        <dbReference type="ARBA" id="ARBA00010617"/>
    </source>
</evidence>
<sequence>MAPESLLVAVAVAAACFFTLPLLRKRRTLIDGGVRFRVLPGPPGIPILGNLLSLGTLPHQALRKLAEVYGPVMGIKIGLVQVVIVSSFADAQKLLRAFVNRPSSNSSVYLAYGRKGVVFSDYGNIWRESRNLCLVHMLSIRKVETFRNVRKGEIHRLLRSLKKAEEEDPKAVDLSEAAASTIIAIACRTFFGEEYGNESAIYIRRSEKLCCWPGYSTSTTTSPSRIPRLEWTPATNEGRQKGLRWPLRGGHRQVDTITAGLDTSATTVEWMMSELLRHPRVMRKVQQELEEVVGMDRVVEEEDLPKLPYLEMVIKESMRLHPVIPLIPREAREYCVANGIQFEKGTQVFVNIWAMGRDPNEWVNPEAFYPERFEAGSGGGAGDRDSLESGSLAFGAGNRSCPGMLMALTTVRIIVTQLVHCFDWELCGELDMSERFGLNLARAKNLLVVPTYRLPPGS</sequence>
<dbReference type="InterPro" id="IPR002401">
    <property type="entry name" value="Cyt_P450_E_grp-I"/>
</dbReference>
<dbReference type="Pfam" id="PF00067">
    <property type="entry name" value="p450"/>
    <property type="match status" value="2"/>
</dbReference>
<keyword evidence="8 11" id="KW-0503">Monooxygenase</keyword>
<evidence type="ECO:0000313" key="13">
    <source>
        <dbReference type="EMBL" id="CAA2625273.1"/>
    </source>
</evidence>
<evidence type="ECO:0000256" key="11">
    <source>
        <dbReference type="RuleBase" id="RU000461"/>
    </source>
</evidence>
<organism evidence="13">
    <name type="scientific">Spirodela intermedia</name>
    <name type="common">Intermediate duckweed</name>
    <dbReference type="NCBI Taxonomy" id="51605"/>
    <lineage>
        <taxon>Eukaryota</taxon>
        <taxon>Viridiplantae</taxon>
        <taxon>Streptophyta</taxon>
        <taxon>Embryophyta</taxon>
        <taxon>Tracheophyta</taxon>
        <taxon>Spermatophyta</taxon>
        <taxon>Magnoliopsida</taxon>
        <taxon>Liliopsida</taxon>
        <taxon>Araceae</taxon>
        <taxon>Lemnoideae</taxon>
        <taxon>Spirodela</taxon>
    </lineage>
</organism>
<dbReference type="PRINTS" id="PR00385">
    <property type="entry name" value="P450"/>
</dbReference>
<keyword evidence="12" id="KW-1133">Transmembrane helix</keyword>
<keyword evidence="4 10" id="KW-0349">Heme</keyword>
<keyword evidence="14" id="KW-1185">Reference proteome</keyword>
<dbReference type="PRINTS" id="PR00463">
    <property type="entry name" value="EP450I"/>
</dbReference>
<dbReference type="GO" id="GO:0004497">
    <property type="term" value="F:monooxygenase activity"/>
    <property type="evidence" value="ECO:0007669"/>
    <property type="project" value="UniProtKB-KW"/>
</dbReference>
<keyword evidence="6 11" id="KW-0560">Oxidoreductase</keyword>
<dbReference type="GO" id="GO:0005506">
    <property type="term" value="F:iron ion binding"/>
    <property type="evidence" value="ECO:0007669"/>
    <property type="project" value="InterPro"/>
</dbReference>
<evidence type="ECO:0000256" key="5">
    <source>
        <dbReference type="ARBA" id="ARBA00022723"/>
    </source>
</evidence>
<dbReference type="GO" id="GO:0016020">
    <property type="term" value="C:membrane"/>
    <property type="evidence" value="ECO:0007669"/>
    <property type="project" value="UniProtKB-SubCell"/>
</dbReference>
<feature type="binding site" description="axial binding residue" evidence="10">
    <location>
        <position position="401"/>
    </location>
    <ligand>
        <name>heme</name>
        <dbReference type="ChEBI" id="CHEBI:30413"/>
    </ligand>
    <ligandPart>
        <name>Fe</name>
        <dbReference type="ChEBI" id="CHEBI:18248"/>
    </ligandPart>
</feature>
<evidence type="ECO:0000256" key="1">
    <source>
        <dbReference type="ARBA" id="ARBA00001971"/>
    </source>
</evidence>
<evidence type="ECO:0000256" key="4">
    <source>
        <dbReference type="ARBA" id="ARBA00022617"/>
    </source>
</evidence>
<dbReference type="InterPro" id="IPR017972">
    <property type="entry name" value="Cyt_P450_CS"/>
</dbReference>
<accession>A0A7I8J4F6</accession>
<reference evidence="13 14" key="1">
    <citation type="submission" date="2019-12" db="EMBL/GenBank/DDBJ databases">
        <authorList>
            <person name="Scholz U."/>
            <person name="Mascher M."/>
            <person name="Fiebig A."/>
        </authorList>
    </citation>
    <scope>NUCLEOTIDE SEQUENCE</scope>
</reference>
<evidence type="ECO:0000256" key="6">
    <source>
        <dbReference type="ARBA" id="ARBA00023002"/>
    </source>
</evidence>
<evidence type="ECO:0000256" key="12">
    <source>
        <dbReference type="SAM" id="Phobius"/>
    </source>
</evidence>
<dbReference type="InterPro" id="IPR036396">
    <property type="entry name" value="Cyt_P450_sf"/>
</dbReference>
<evidence type="ECO:0000256" key="9">
    <source>
        <dbReference type="ARBA" id="ARBA00023136"/>
    </source>
</evidence>
<dbReference type="GO" id="GO:0016705">
    <property type="term" value="F:oxidoreductase activity, acting on paired donors, with incorporation or reduction of molecular oxygen"/>
    <property type="evidence" value="ECO:0007669"/>
    <property type="project" value="InterPro"/>
</dbReference>
<protein>
    <submittedName>
        <fullName evidence="13">Uncharacterized protein</fullName>
    </submittedName>
</protein>
<dbReference type="Proteomes" id="UP001189122">
    <property type="component" value="Unassembled WGS sequence"/>
</dbReference>
<keyword evidence="7 10" id="KW-0408">Iron</keyword>
<dbReference type="GO" id="GO:0020037">
    <property type="term" value="F:heme binding"/>
    <property type="evidence" value="ECO:0007669"/>
    <property type="project" value="InterPro"/>
</dbReference>
<feature type="transmembrane region" description="Helical" evidence="12">
    <location>
        <begin position="6"/>
        <end position="23"/>
    </location>
</feature>
<gene>
    <name evidence="13" type="ORF">SI7747_09011044</name>
</gene>
<evidence type="ECO:0000256" key="2">
    <source>
        <dbReference type="ARBA" id="ARBA00004370"/>
    </source>
</evidence>
<proteinExistence type="inferred from homology"/>